<proteinExistence type="predicted"/>
<dbReference type="KEGG" id="tpol:Mal48_47960"/>
<dbReference type="RefSeq" id="WP_145205221.1">
    <property type="nucleotide sequence ID" value="NZ_CP036267.1"/>
</dbReference>
<organism evidence="3 4">
    <name type="scientific">Thalassoglobus polymorphus</name>
    <dbReference type="NCBI Taxonomy" id="2527994"/>
    <lineage>
        <taxon>Bacteria</taxon>
        <taxon>Pseudomonadati</taxon>
        <taxon>Planctomycetota</taxon>
        <taxon>Planctomycetia</taxon>
        <taxon>Planctomycetales</taxon>
        <taxon>Planctomycetaceae</taxon>
        <taxon>Thalassoglobus</taxon>
    </lineage>
</organism>
<evidence type="ECO:0000313" key="4">
    <source>
        <dbReference type="Proteomes" id="UP000315724"/>
    </source>
</evidence>
<evidence type="ECO:0000259" key="2">
    <source>
        <dbReference type="Pfam" id="PF03703"/>
    </source>
</evidence>
<accession>A0A517QV52</accession>
<dbReference type="PANTHER" id="PTHR37938">
    <property type="entry name" value="BLL0215 PROTEIN"/>
    <property type="match status" value="1"/>
</dbReference>
<dbReference type="Gene3D" id="2.20.28.160">
    <property type="match status" value="1"/>
</dbReference>
<keyword evidence="1" id="KW-0812">Transmembrane</keyword>
<evidence type="ECO:0000256" key="1">
    <source>
        <dbReference type="SAM" id="Phobius"/>
    </source>
</evidence>
<feature type="transmembrane region" description="Helical" evidence="1">
    <location>
        <begin position="91"/>
        <end position="112"/>
    </location>
</feature>
<dbReference type="InterPro" id="IPR005182">
    <property type="entry name" value="YdbS-like_PH"/>
</dbReference>
<name>A0A517QV52_9PLAN</name>
<evidence type="ECO:0000313" key="3">
    <source>
        <dbReference type="EMBL" id="QDT35519.1"/>
    </source>
</evidence>
<protein>
    <submittedName>
        <fullName evidence="3">Bacterial membrane flanked domain protein</fullName>
    </submittedName>
</protein>
<keyword evidence="4" id="KW-1185">Reference proteome</keyword>
<feature type="domain" description="YdbS-like PH" evidence="2">
    <location>
        <begin position="142"/>
        <end position="215"/>
    </location>
</feature>
<dbReference type="Proteomes" id="UP000315724">
    <property type="component" value="Chromosome"/>
</dbReference>
<gene>
    <name evidence="3" type="ORF">Mal48_47960</name>
</gene>
<keyword evidence="1" id="KW-1133">Transmembrane helix</keyword>
<reference evidence="3 4" key="1">
    <citation type="submission" date="2019-02" db="EMBL/GenBank/DDBJ databases">
        <title>Deep-cultivation of Planctomycetes and their phenomic and genomic characterization uncovers novel biology.</title>
        <authorList>
            <person name="Wiegand S."/>
            <person name="Jogler M."/>
            <person name="Boedeker C."/>
            <person name="Pinto D."/>
            <person name="Vollmers J."/>
            <person name="Rivas-Marin E."/>
            <person name="Kohn T."/>
            <person name="Peeters S.H."/>
            <person name="Heuer A."/>
            <person name="Rast P."/>
            <person name="Oberbeckmann S."/>
            <person name="Bunk B."/>
            <person name="Jeske O."/>
            <person name="Meyerdierks A."/>
            <person name="Storesund J.E."/>
            <person name="Kallscheuer N."/>
            <person name="Luecker S."/>
            <person name="Lage O.M."/>
            <person name="Pohl T."/>
            <person name="Merkel B.J."/>
            <person name="Hornburger P."/>
            <person name="Mueller R.-W."/>
            <person name="Bruemmer F."/>
            <person name="Labrenz M."/>
            <person name="Spormann A.M."/>
            <person name="Op den Camp H."/>
            <person name="Overmann J."/>
            <person name="Amann R."/>
            <person name="Jetten M.S.M."/>
            <person name="Mascher T."/>
            <person name="Medema M.H."/>
            <person name="Devos D.P."/>
            <person name="Kaster A.-K."/>
            <person name="Ovreas L."/>
            <person name="Rohde M."/>
            <person name="Galperin M.Y."/>
            <person name="Jogler C."/>
        </authorList>
    </citation>
    <scope>NUCLEOTIDE SEQUENCE [LARGE SCALE GENOMIC DNA]</scope>
    <source>
        <strain evidence="3 4">Mal48</strain>
    </source>
</reference>
<sequence>MEPKTEVISQLTYRCPACDASIDIATTLVGETVECPHCSTPFLAEEPSAKPMMESDPQTMHVDAEYSITSPADDESTLVVLHPAMFRRHPFLYLALVGLTIASAVFGVMATIDQTWTLAALCLGVLILSAGYLIYWYVEIIATTMQVTNKRTTLRKGIISKSTTEVQHDDVRNLQVHQNVIQRILGIGDIAISSSGQDDLELFVKAIPSPDEVAELVRRLQ</sequence>
<dbReference type="AlphaFoldDB" id="A0A517QV52"/>
<dbReference type="PANTHER" id="PTHR37938:SF1">
    <property type="entry name" value="BLL0215 PROTEIN"/>
    <property type="match status" value="1"/>
</dbReference>
<dbReference type="EMBL" id="CP036267">
    <property type="protein sequence ID" value="QDT35519.1"/>
    <property type="molecule type" value="Genomic_DNA"/>
</dbReference>
<dbReference type="Pfam" id="PF03703">
    <property type="entry name" value="bPH_2"/>
    <property type="match status" value="1"/>
</dbReference>
<keyword evidence="1" id="KW-0472">Membrane</keyword>
<dbReference type="OrthoDB" id="288063at2"/>
<feature type="transmembrane region" description="Helical" evidence="1">
    <location>
        <begin position="118"/>
        <end position="138"/>
    </location>
</feature>